<dbReference type="InterPro" id="IPR051712">
    <property type="entry name" value="ARTD-AVP"/>
</dbReference>
<protein>
    <recommendedName>
        <fullName evidence="3">Poly [ADP-ribose] polymerase</fullName>
    </recommendedName>
</protein>
<dbReference type="GO" id="GO:0003950">
    <property type="term" value="F:NAD+ poly-ADP-ribosyltransferase activity"/>
    <property type="evidence" value="ECO:0007669"/>
    <property type="project" value="TreeGrafter"/>
</dbReference>
<dbReference type="Gene3D" id="3.90.228.10">
    <property type="match status" value="1"/>
</dbReference>
<sequence>MTSLPLTTDDANIFARYFADAKRATLDLIAPSEAHILGGQLPDDELARYWKLASPTGDLNHLSQEEFIICCCMVKLHQQGHFFAAVPEWVRIMARAAANPFLAFFGRLQRRLSKTDAVKVMSGEHAGRYGRISEDAQGDEPYRVRFYDGTVSEWMAEDSVCKVSEDEKTRGQQAEKDKADSRQRAEAGLLSHASNASGDPCVVNFPSYWQSKNAGAHGFLVFNIRRQQSKLFQALKRMMHVPDPLNLGKGRDVVSRKKYSGLVLRRAWRVESPILWMQYMAAKFEVGQQMRSCPSLRPLSTKLQQAHEGIDEMSVDSQLNEVFLLHGTKPDLLFKILSNGLVEGFCGGIFGQVSCTCHHMACFLVKANDDIRSILNAAYQGNYLAENPCKNDQYVAVDKERDFYGGLKQLHDMLYPAGVEHPGNVYYLLVCRVVMGHYVRTDDASTILKSGGKALWAKDERVLAQIADTPFHYHSLVAETGGVIQRHREFLVFKGTRIYPEYVLAYQRH</sequence>
<gene>
    <name evidence="2" type="ORF">PCAR00345_LOCUS9115</name>
</gene>
<dbReference type="GO" id="GO:1990404">
    <property type="term" value="F:NAD+-protein mono-ADP-ribosyltransferase activity"/>
    <property type="evidence" value="ECO:0007669"/>
    <property type="project" value="TreeGrafter"/>
</dbReference>
<reference evidence="2" key="1">
    <citation type="submission" date="2021-01" db="EMBL/GenBank/DDBJ databases">
        <authorList>
            <person name="Corre E."/>
            <person name="Pelletier E."/>
            <person name="Niang G."/>
            <person name="Scheremetjew M."/>
            <person name="Finn R."/>
            <person name="Kale V."/>
            <person name="Holt S."/>
            <person name="Cochrane G."/>
            <person name="Meng A."/>
            <person name="Brown T."/>
            <person name="Cohen L."/>
        </authorList>
    </citation>
    <scope>NUCLEOTIDE SEQUENCE</scope>
    <source>
        <strain evidence="2">CCMP645</strain>
    </source>
</reference>
<evidence type="ECO:0008006" key="3">
    <source>
        <dbReference type="Google" id="ProtNLM"/>
    </source>
</evidence>
<dbReference type="GO" id="GO:0005634">
    <property type="term" value="C:nucleus"/>
    <property type="evidence" value="ECO:0007669"/>
    <property type="project" value="TreeGrafter"/>
</dbReference>
<organism evidence="2">
    <name type="scientific">Chrysotila carterae</name>
    <name type="common">Marine alga</name>
    <name type="synonym">Syracosphaera carterae</name>
    <dbReference type="NCBI Taxonomy" id="13221"/>
    <lineage>
        <taxon>Eukaryota</taxon>
        <taxon>Haptista</taxon>
        <taxon>Haptophyta</taxon>
        <taxon>Prymnesiophyceae</taxon>
        <taxon>Isochrysidales</taxon>
        <taxon>Isochrysidaceae</taxon>
        <taxon>Chrysotila</taxon>
    </lineage>
</organism>
<feature type="region of interest" description="Disordered" evidence="1">
    <location>
        <begin position="165"/>
        <end position="187"/>
    </location>
</feature>
<dbReference type="PANTHER" id="PTHR45740:SF2">
    <property type="entry name" value="POLY [ADP-RIBOSE] POLYMERASE"/>
    <property type="match status" value="1"/>
</dbReference>
<name>A0A7S4EW87_CHRCT</name>
<proteinExistence type="predicted"/>
<dbReference type="Gene3D" id="1.10.238.10">
    <property type="entry name" value="EF-hand"/>
    <property type="match status" value="1"/>
</dbReference>
<accession>A0A7S4EW87</accession>
<feature type="compositionally biased region" description="Basic and acidic residues" evidence="1">
    <location>
        <begin position="165"/>
        <end position="185"/>
    </location>
</feature>
<evidence type="ECO:0000313" key="2">
    <source>
        <dbReference type="EMBL" id="CAE0756521.1"/>
    </source>
</evidence>
<dbReference type="PANTHER" id="PTHR45740">
    <property type="entry name" value="POLY [ADP-RIBOSE] POLYMERASE"/>
    <property type="match status" value="1"/>
</dbReference>
<evidence type="ECO:0000256" key="1">
    <source>
        <dbReference type="SAM" id="MobiDB-lite"/>
    </source>
</evidence>
<dbReference type="EMBL" id="HBIZ01014839">
    <property type="protein sequence ID" value="CAE0756521.1"/>
    <property type="molecule type" value="Transcribed_RNA"/>
</dbReference>
<dbReference type="SUPFAM" id="SSF56399">
    <property type="entry name" value="ADP-ribosylation"/>
    <property type="match status" value="1"/>
</dbReference>
<dbReference type="AlphaFoldDB" id="A0A7S4EW87"/>